<evidence type="ECO:0000259" key="5">
    <source>
        <dbReference type="SMART" id="SM00822"/>
    </source>
</evidence>
<dbReference type="RefSeq" id="WP_077023507.1">
    <property type="nucleotide sequence ID" value="NZ_CP017641.1"/>
</dbReference>
<dbReference type="PANTHER" id="PTHR44196">
    <property type="entry name" value="DEHYDROGENASE/REDUCTASE SDR FAMILY MEMBER 7B"/>
    <property type="match status" value="1"/>
</dbReference>
<dbReference type="InterPro" id="IPR002347">
    <property type="entry name" value="SDR_fam"/>
</dbReference>
<keyword evidence="7" id="KW-1185">Reference proteome</keyword>
<dbReference type="STRING" id="1891926.Fuma_01400"/>
<dbReference type="CDD" id="cd05233">
    <property type="entry name" value="SDR_c"/>
    <property type="match status" value="1"/>
</dbReference>
<dbReference type="InterPro" id="IPR036291">
    <property type="entry name" value="NAD(P)-bd_dom_sf"/>
</dbReference>
<proteinExistence type="inferred from homology"/>
<dbReference type="PROSITE" id="PS00061">
    <property type="entry name" value="ADH_SHORT"/>
    <property type="match status" value="1"/>
</dbReference>
<dbReference type="InterPro" id="IPR057326">
    <property type="entry name" value="KR_dom"/>
</dbReference>
<dbReference type="Proteomes" id="UP000187735">
    <property type="component" value="Chromosome"/>
</dbReference>
<protein>
    <submittedName>
        <fullName evidence="6">Ketoacyl reductase</fullName>
        <ecNumber evidence="6">1.3.1.-</ecNumber>
    </submittedName>
</protein>
<evidence type="ECO:0000256" key="1">
    <source>
        <dbReference type="ARBA" id="ARBA00006484"/>
    </source>
</evidence>
<dbReference type="SMART" id="SM00822">
    <property type="entry name" value="PKS_KR"/>
    <property type="match status" value="1"/>
</dbReference>
<dbReference type="EC" id="1.3.1.-" evidence="6"/>
<evidence type="ECO:0000256" key="4">
    <source>
        <dbReference type="SAM" id="MobiDB-lite"/>
    </source>
</evidence>
<evidence type="ECO:0000256" key="2">
    <source>
        <dbReference type="ARBA" id="ARBA00023002"/>
    </source>
</evidence>
<organism evidence="6 7">
    <name type="scientific">Fuerstiella marisgermanici</name>
    <dbReference type="NCBI Taxonomy" id="1891926"/>
    <lineage>
        <taxon>Bacteria</taxon>
        <taxon>Pseudomonadati</taxon>
        <taxon>Planctomycetota</taxon>
        <taxon>Planctomycetia</taxon>
        <taxon>Planctomycetales</taxon>
        <taxon>Planctomycetaceae</taxon>
        <taxon>Fuerstiella</taxon>
    </lineage>
</organism>
<dbReference type="KEGG" id="fmr:Fuma_01400"/>
<sequence>MSTLKKLAIGGSLAFVGLRLARYAIRQSRRFDWQGKRVLITGASRGLGLVIARQLADKGARLAICARSADDLREAKRQLEAQGAEVHTVPCDVRDRSQVTEAVRSIEAELGGIDVLINVAGIIEVGPFDAMTNDDFEDSMATNCWGALNTIKEVLPGMKARGFGRITNIASMGGKRAVPHMLPYAASKFALVGLSNGLRAELLHENIFVTTACPGLMRTGSPRNAKFKGQHRYEYAWFSIGDSLPLVSMDVEQAAAQIIRGCEEGRGEFVVTSPLNIAIHLQSLFPELTRDILALMATVLPKMGGIGQQAARGYDSESAAAPSFLTELSQRSARENNQYGYEPPAA</sequence>
<comment type="similarity">
    <text evidence="1 3">Belongs to the short-chain dehydrogenases/reductases (SDR) family.</text>
</comment>
<accession>A0A1P8WCM2</accession>
<dbReference type="GO" id="GO:0016491">
    <property type="term" value="F:oxidoreductase activity"/>
    <property type="evidence" value="ECO:0007669"/>
    <property type="project" value="UniProtKB-KW"/>
</dbReference>
<dbReference type="Pfam" id="PF00106">
    <property type="entry name" value="adh_short"/>
    <property type="match status" value="1"/>
</dbReference>
<dbReference type="EMBL" id="CP017641">
    <property type="protein sequence ID" value="APZ91806.1"/>
    <property type="molecule type" value="Genomic_DNA"/>
</dbReference>
<dbReference type="PRINTS" id="PR00080">
    <property type="entry name" value="SDRFAMILY"/>
</dbReference>
<reference evidence="6 7" key="1">
    <citation type="journal article" date="2016" name="Front. Microbiol.">
        <title>Fuerstia marisgermanicae gen. nov., sp. nov., an Unusual Member of the Phylum Planctomycetes from the German Wadden Sea.</title>
        <authorList>
            <person name="Kohn T."/>
            <person name="Heuer A."/>
            <person name="Jogler M."/>
            <person name="Vollmers J."/>
            <person name="Boedeker C."/>
            <person name="Bunk B."/>
            <person name="Rast P."/>
            <person name="Borchert D."/>
            <person name="Glockner I."/>
            <person name="Freese H.M."/>
            <person name="Klenk H.P."/>
            <person name="Overmann J."/>
            <person name="Kaster A.K."/>
            <person name="Rohde M."/>
            <person name="Wiegand S."/>
            <person name="Jogler C."/>
        </authorList>
    </citation>
    <scope>NUCLEOTIDE SEQUENCE [LARGE SCALE GENOMIC DNA]</scope>
    <source>
        <strain evidence="6 7">NH11</strain>
    </source>
</reference>
<feature type="domain" description="Ketoreductase" evidence="5">
    <location>
        <begin position="36"/>
        <end position="220"/>
    </location>
</feature>
<dbReference type="OrthoDB" id="151996at2"/>
<evidence type="ECO:0000313" key="6">
    <source>
        <dbReference type="EMBL" id="APZ91806.1"/>
    </source>
</evidence>
<evidence type="ECO:0000256" key="3">
    <source>
        <dbReference type="RuleBase" id="RU000363"/>
    </source>
</evidence>
<name>A0A1P8WCM2_9PLAN</name>
<gene>
    <name evidence="6" type="primary">actIII</name>
    <name evidence="6" type="ORF">Fuma_01400</name>
</gene>
<dbReference type="InterPro" id="IPR020904">
    <property type="entry name" value="Sc_DH/Rdtase_CS"/>
</dbReference>
<dbReference type="PRINTS" id="PR00081">
    <property type="entry name" value="GDHRDH"/>
</dbReference>
<dbReference type="GO" id="GO:0016020">
    <property type="term" value="C:membrane"/>
    <property type="evidence" value="ECO:0007669"/>
    <property type="project" value="TreeGrafter"/>
</dbReference>
<dbReference type="Gene3D" id="3.40.50.720">
    <property type="entry name" value="NAD(P)-binding Rossmann-like Domain"/>
    <property type="match status" value="1"/>
</dbReference>
<feature type="compositionally biased region" description="Polar residues" evidence="4">
    <location>
        <begin position="326"/>
        <end position="339"/>
    </location>
</feature>
<feature type="region of interest" description="Disordered" evidence="4">
    <location>
        <begin position="325"/>
        <end position="346"/>
    </location>
</feature>
<dbReference type="PANTHER" id="PTHR44196:SF1">
    <property type="entry name" value="DEHYDROGENASE_REDUCTASE SDR FAMILY MEMBER 7B"/>
    <property type="match status" value="1"/>
</dbReference>
<dbReference type="AlphaFoldDB" id="A0A1P8WCM2"/>
<evidence type="ECO:0000313" key="7">
    <source>
        <dbReference type="Proteomes" id="UP000187735"/>
    </source>
</evidence>
<dbReference type="SUPFAM" id="SSF51735">
    <property type="entry name" value="NAD(P)-binding Rossmann-fold domains"/>
    <property type="match status" value="1"/>
</dbReference>
<keyword evidence="2 6" id="KW-0560">Oxidoreductase</keyword>